<accession>A0ABP1RRW8</accession>
<gene>
    <name evidence="2" type="ORF">ODALV1_LOCUS25419</name>
</gene>
<protein>
    <submittedName>
        <fullName evidence="2">Uncharacterized protein</fullName>
    </submittedName>
</protein>
<keyword evidence="3" id="KW-1185">Reference proteome</keyword>
<organism evidence="2 3">
    <name type="scientific">Orchesella dallaii</name>
    <dbReference type="NCBI Taxonomy" id="48710"/>
    <lineage>
        <taxon>Eukaryota</taxon>
        <taxon>Metazoa</taxon>
        <taxon>Ecdysozoa</taxon>
        <taxon>Arthropoda</taxon>
        <taxon>Hexapoda</taxon>
        <taxon>Collembola</taxon>
        <taxon>Entomobryomorpha</taxon>
        <taxon>Entomobryoidea</taxon>
        <taxon>Orchesellidae</taxon>
        <taxon>Orchesellinae</taxon>
        <taxon>Orchesella</taxon>
    </lineage>
</organism>
<name>A0ABP1RRW8_9HEXA</name>
<dbReference type="EMBL" id="CAXLJM020000104">
    <property type="protein sequence ID" value="CAL8134216.1"/>
    <property type="molecule type" value="Genomic_DNA"/>
</dbReference>
<comment type="caution">
    <text evidence="2">The sequence shown here is derived from an EMBL/GenBank/DDBJ whole genome shotgun (WGS) entry which is preliminary data.</text>
</comment>
<reference evidence="2 3" key="1">
    <citation type="submission" date="2024-08" db="EMBL/GenBank/DDBJ databases">
        <authorList>
            <person name="Cucini C."/>
            <person name="Frati F."/>
        </authorList>
    </citation>
    <scope>NUCLEOTIDE SEQUENCE [LARGE SCALE GENOMIC DNA]</scope>
</reference>
<dbReference type="Proteomes" id="UP001642540">
    <property type="component" value="Unassembled WGS sequence"/>
</dbReference>
<evidence type="ECO:0000313" key="2">
    <source>
        <dbReference type="EMBL" id="CAL8134216.1"/>
    </source>
</evidence>
<feature type="region of interest" description="Disordered" evidence="1">
    <location>
        <begin position="1"/>
        <end position="27"/>
    </location>
</feature>
<proteinExistence type="predicted"/>
<sequence>MKAPPSHAFVDHDDHRQANSDPTKKEQNVSDLLKWISDVQIKRRKFRKTTRCSNLLAEAVLSSALRKAKKDLAIKQEEKRRKAQEFSYHLTIQYSKAQEETQYCKQEAISINNSKNYYNSSPLSNCNRNESVSSDADVQACLSSLDTFFSELKSIKV</sequence>
<evidence type="ECO:0000256" key="1">
    <source>
        <dbReference type="SAM" id="MobiDB-lite"/>
    </source>
</evidence>
<evidence type="ECO:0000313" key="3">
    <source>
        <dbReference type="Proteomes" id="UP001642540"/>
    </source>
</evidence>
<feature type="compositionally biased region" description="Basic and acidic residues" evidence="1">
    <location>
        <begin position="9"/>
        <end position="27"/>
    </location>
</feature>